<organism evidence="1 2">
    <name type="scientific">Symbiodinium natans</name>
    <dbReference type="NCBI Taxonomy" id="878477"/>
    <lineage>
        <taxon>Eukaryota</taxon>
        <taxon>Sar</taxon>
        <taxon>Alveolata</taxon>
        <taxon>Dinophyceae</taxon>
        <taxon>Suessiales</taxon>
        <taxon>Symbiodiniaceae</taxon>
        <taxon>Symbiodinium</taxon>
    </lineage>
</organism>
<dbReference type="AlphaFoldDB" id="A0A812PJM1"/>
<reference evidence="1" key="1">
    <citation type="submission" date="2021-02" db="EMBL/GenBank/DDBJ databases">
        <authorList>
            <person name="Dougan E. K."/>
            <person name="Rhodes N."/>
            <person name="Thang M."/>
            <person name="Chan C."/>
        </authorList>
    </citation>
    <scope>NUCLEOTIDE SEQUENCE</scope>
</reference>
<evidence type="ECO:0000313" key="2">
    <source>
        <dbReference type="Proteomes" id="UP000604046"/>
    </source>
</evidence>
<evidence type="ECO:0000313" key="1">
    <source>
        <dbReference type="EMBL" id="CAE7360990.1"/>
    </source>
</evidence>
<dbReference type="OrthoDB" id="434127at2759"/>
<name>A0A812PJM1_9DINO</name>
<proteinExistence type="predicted"/>
<accession>A0A812PJM1</accession>
<gene>
    <name evidence="1" type="ORF">SNAT2548_LOCUS19403</name>
</gene>
<dbReference type="Gene3D" id="2.60.120.920">
    <property type="match status" value="1"/>
</dbReference>
<sequence length="222" mass="24285">MKAICPTPDFFPAPLSNKCILLNGRTAVMRREPHQVPRGCVAFSSSELHPGGDSSYFFTIRVDKTLTTWTARMPFLGFTCTSPEEVAKTRCFFGAAPHAFYLGETAVIGGTGEAWLRTDPKLLLPRLGRPAEKDAQRRHLTPELPEHKRSAPWALRPGDLLGCRYRRCGASAVSAEQGSAAPKSVISLFINGELAVEFSLDGQLPAEKPLFAVVDVCHAVYQ</sequence>
<feature type="non-terminal residue" evidence="1">
    <location>
        <position position="1"/>
    </location>
</feature>
<dbReference type="Proteomes" id="UP000604046">
    <property type="component" value="Unassembled WGS sequence"/>
</dbReference>
<comment type="caution">
    <text evidence="1">The sequence shown here is derived from an EMBL/GenBank/DDBJ whole genome shotgun (WGS) entry which is preliminary data.</text>
</comment>
<dbReference type="EMBL" id="CAJNDS010002178">
    <property type="protein sequence ID" value="CAE7360990.1"/>
    <property type="molecule type" value="Genomic_DNA"/>
</dbReference>
<protein>
    <submittedName>
        <fullName evidence="1">Uncharacterized protein</fullName>
    </submittedName>
</protein>
<dbReference type="InterPro" id="IPR043136">
    <property type="entry name" value="B30.2/SPRY_sf"/>
</dbReference>
<keyword evidence="2" id="KW-1185">Reference proteome</keyword>